<evidence type="ECO:0000313" key="2">
    <source>
        <dbReference type="EMBL" id="QHT36380.1"/>
    </source>
</evidence>
<feature type="compositionally biased region" description="Acidic residues" evidence="1">
    <location>
        <begin position="85"/>
        <end position="102"/>
    </location>
</feature>
<feature type="region of interest" description="Disordered" evidence="1">
    <location>
        <begin position="80"/>
        <end position="102"/>
    </location>
</feature>
<proteinExistence type="predicted"/>
<sequence length="102" mass="12015">MSDSNEMKLVTIENVHFEIPNYINENQIYINSYEDMTQAVLRMIQNKYLFNFDRNLLRSIMEDLTFMYCPGDDINRDRVLSMLDASDDEDDGESEEESPSID</sequence>
<accession>A0A6C0F919</accession>
<name>A0A6C0F919_9ZZZZ</name>
<evidence type="ECO:0000256" key="1">
    <source>
        <dbReference type="SAM" id="MobiDB-lite"/>
    </source>
</evidence>
<reference evidence="2" key="1">
    <citation type="journal article" date="2020" name="Nature">
        <title>Giant virus diversity and host interactions through global metagenomics.</title>
        <authorList>
            <person name="Schulz F."/>
            <person name="Roux S."/>
            <person name="Paez-Espino D."/>
            <person name="Jungbluth S."/>
            <person name="Walsh D.A."/>
            <person name="Denef V.J."/>
            <person name="McMahon K.D."/>
            <person name="Konstantinidis K.T."/>
            <person name="Eloe-Fadrosh E.A."/>
            <person name="Kyrpides N.C."/>
            <person name="Woyke T."/>
        </authorList>
    </citation>
    <scope>NUCLEOTIDE SEQUENCE</scope>
    <source>
        <strain evidence="2">GVMAG-S-ERX555931-87</strain>
    </source>
</reference>
<dbReference type="AlphaFoldDB" id="A0A6C0F919"/>
<organism evidence="2">
    <name type="scientific">viral metagenome</name>
    <dbReference type="NCBI Taxonomy" id="1070528"/>
    <lineage>
        <taxon>unclassified sequences</taxon>
        <taxon>metagenomes</taxon>
        <taxon>organismal metagenomes</taxon>
    </lineage>
</organism>
<protein>
    <submittedName>
        <fullName evidence="2">Uncharacterized protein</fullName>
    </submittedName>
</protein>
<dbReference type="EMBL" id="MN738741">
    <property type="protein sequence ID" value="QHT36380.1"/>
    <property type="molecule type" value="Genomic_DNA"/>
</dbReference>